<dbReference type="SUPFAM" id="SSF141371">
    <property type="entry name" value="PilZ domain-like"/>
    <property type="match status" value="1"/>
</dbReference>
<sequence length="222" mass="25861">MTSNINFYPNNRIKVITEEGYAKSIIQDVDERTLSIGLPMINHTYIAMRQGEVYEAIYNDGKGNVFKFKIDVIGRKFEKIPLIVISKPYDIQKIQRREYVRINYTGIVNYYLTPNYPTQNLRNYDILDFNVGYALDLSGGGMKIKIAEEVKNGDYVITQLKIDDEDIIALSRVVRVERDKEEKYICGLSFLSIEGNEREKLIKYIFNEMRKTLKTNRGDGRE</sequence>
<comment type="caution">
    <text evidence="3">The sequence shown here is derived from an EMBL/GenBank/DDBJ whole genome shotgun (WGS) entry which is preliminary data.</text>
</comment>
<feature type="domain" description="PilZ" evidence="1">
    <location>
        <begin position="95"/>
        <end position="206"/>
    </location>
</feature>
<evidence type="ECO:0000313" key="4">
    <source>
        <dbReference type="Proteomes" id="UP000031366"/>
    </source>
</evidence>
<gene>
    <name evidence="3" type="ORF">U732_1516</name>
</gene>
<dbReference type="RefSeq" id="WP_052268058.1">
    <property type="nucleotide sequence ID" value="NZ_AYSO01000015.1"/>
</dbReference>
<evidence type="ECO:0000259" key="2">
    <source>
        <dbReference type="Pfam" id="PF12945"/>
    </source>
</evidence>
<proteinExistence type="predicted"/>
<name>A0A0C1U540_9CLOT</name>
<organism evidence="3 4">
    <name type="scientific">Clostridium argentinense CDC 2741</name>
    <dbReference type="NCBI Taxonomy" id="1418104"/>
    <lineage>
        <taxon>Bacteria</taxon>
        <taxon>Bacillati</taxon>
        <taxon>Bacillota</taxon>
        <taxon>Clostridia</taxon>
        <taxon>Eubacteriales</taxon>
        <taxon>Clostridiaceae</taxon>
        <taxon>Clostridium</taxon>
    </lineage>
</organism>
<dbReference type="Proteomes" id="UP000031366">
    <property type="component" value="Unassembled WGS sequence"/>
</dbReference>
<reference evidence="3 4" key="1">
    <citation type="journal article" date="2015" name="Infect. Genet. Evol.">
        <title>Genomic sequences of six botulinum neurotoxin-producing strains representing three clostridial species illustrate the mobility and diversity of botulinum neurotoxin genes.</title>
        <authorList>
            <person name="Smith T.J."/>
            <person name="Hill K.K."/>
            <person name="Xie G."/>
            <person name="Foley B.T."/>
            <person name="Williamson C.H."/>
            <person name="Foster J.T."/>
            <person name="Johnson S.L."/>
            <person name="Chertkov O."/>
            <person name="Teshima H."/>
            <person name="Gibbons H.S."/>
            <person name="Johnsky L.A."/>
            <person name="Karavis M.A."/>
            <person name="Smith L.A."/>
        </authorList>
    </citation>
    <scope>NUCLEOTIDE SEQUENCE [LARGE SCALE GENOMIC DNA]</scope>
    <source>
        <strain evidence="3 4">CDC 2741</strain>
    </source>
</reference>
<evidence type="ECO:0000259" key="1">
    <source>
        <dbReference type="Pfam" id="PF07238"/>
    </source>
</evidence>
<dbReference type="InterPro" id="IPR009875">
    <property type="entry name" value="PilZ_domain"/>
</dbReference>
<evidence type="ECO:0000313" key="3">
    <source>
        <dbReference type="EMBL" id="KIE46823.1"/>
    </source>
</evidence>
<dbReference type="InterPro" id="IPR009926">
    <property type="entry name" value="T3SS_YcgR_PilZN"/>
</dbReference>
<protein>
    <submittedName>
        <fullName evidence="3">PilZ domain protein</fullName>
    </submittedName>
</protein>
<dbReference type="Pfam" id="PF07238">
    <property type="entry name" value="PilZ"/>
    <property type="match status" value="1"/>
</dbReference>
<dbReference type="AlphaFoldDB" id="A0A0C1U540"/>
<dbReference type="STRING" id="29341.RSJ17_12655"/>
<keyword evidence="4" id="KW-1185">Reference proteome</keyword>
<dbReference type="Gene3D" id="2.40.10.220">
    <property type="entry name" value="predicted glycosyltransferase like domains"/>
    <property type="match status" value="1"/>
</dbReference>
<feature type="domain" description="Type III secretion system flagellar brake protein YcgR PilZN" evidence="2">
    <location>
        <begin position="13"/>
        <end position="88"/>
    </location>
</feature>
<dbReference type="OrthoDB" id="3493at2"/>
<dbReference type="EMBL" id="AYSO01000015">
    <property type="protein sequence ID" value="KIE46823.1"/>
    <property type="molecule type" value="Genomic_DNA"/>
</dbReference>
<dbReference type="Pfam" id="PF12945">
    <property type="entry name" value="PilZNR"/>
    <property type="match status" value="1"/>
</dbReference>
<dbReference type="GO" id="GO:0035438">
    <property type="term" value="F:cyclic-di-GMP binding"/>
    <property type="evidence" value="ECO:0007669"/>
    <property type="project" value="InterPro"/>
</dbReference>
<accession>A0A0C1U540</accession>